<keyword evidence="1" id="KW-0732">Signal</keyword>
<proteinExistence type="predicted"/>
<evidence type="ECO:0000256" key="1">
    <source>
        <dbReference type="SAM" id="SignalP"/>
    </source>
</evidence>
<protein>
    <submittedName>
        <fullName evidence="3">DUF4142 domain-containing protein</fullName>
    </submittedName>
</protein>
<dbReference type="Pfam" id="PF13628">
    <property type="entry name" value="DUF4142"/>
    <property type="match status" value="1"/>
</dbReference>
<reference evidence="3 4" key="1">
    <citation type="submission" date="2020-03" db="EMBL/GenBank/DDBJ databases">
        <authorList>
            <person name="Lai Q."/>
        </authorList>
    </citation>
    <scope>NUCLEOTIDE SEQUENCE [LARGE SCALE GENOMIC DNA]</scope>
    <source>
        <strain evidence="3 4">CCUG 25036</strain>
    </source>
</reference>
<organism evidence="3 4">
    <name type="scientific">Luteibacter anthropi</name>
    <dbReference type="NCBI Taxonomy" id="564369"/>
    <lineage>
        <taxon>Bacteria</taxon>
        <taxon>Pseudomonadati</taxon>
        <taxon>Pseudomonadota</taxon>
        <taxon>Gammaproteobacteria</taxon>
        <taxon>Lysobacterales</taxon>
        <taxon>Rhodanobacteraceae</taxon>
        <taxon>Luteibacter</taxon>
    </lineage>
</organism>
<dbReference type="PANTHER" id="PTHR38593">
    <property type="entry name" value="BLR2558 PROTEIN"/>
    <property type="match status" value="1"/>
</dbReference>
<dbReference type="InterPro" id="IPR012347">
    <property type="entry name" value="Ferritin-like"/>
</dbReference>
<keyword evidence="4" id="KW-1185">Reference proteome</keyword>
<comment type="caution">
    <text evidence="3">The sequence shown here is derived from an EMBL/GenBank/DDBJ whole genome shotgun (WGS) entry which is preliminary data.</text>
</comment>
<feature type="domain" description="DUF4142" evidence="2">
    <location>
        <begin position="31"/>
        <end position="167"/>
    </location>
</feature>
<gene>
    <name evidence="3" type="ORF">HBF25_18250</name>
</gene>
<dbReference type="EMBL" id="JAARLZ010000011">
    <property type="protein sequence ID" value="NII08332.1"/>
    <property type="molecule type" value="Genomic_DNA"/>
</dbReference>
<dbReference type="PANTHER" id="PTHR38593:SF1">
    <property type="entry name" value="BLR2558 PROTEIN"/>
    <property type="match status" value="1"/>
</dbReference>
<evidence type="ECO:0000313" key="4">
    <source>
        <dbReference type="Proteomes" id="UP000490980"/>
    </source>
</evidence>
<evidence type="ECO:0000313" key="3">
    <source>
        <dbReference type="EMBL" id="NII08332.1"/>
    </source>
</evidence>
<dbReference type="AlphaFoldDB" id="A0A7X5ZJU7"/>
<accession>A0A7X5ZJU7</accession>
<dbReference type="InterPro" id="IPR025419">
    <property type="entry name" value="DUF4142"/>
</dbReference>
<feature type="signal peptide" evidence="1">
    <location>
        <begin position="1"/>
        <end position="20"/>
    </location>
</feature>
<name>A0A7X5ZJU7_9GAMM</name>
<dbReference type="Proteomes" id="UP000490980">
    <property type="component" value="Unassembled WGS sequence"/>
</dbReference>
<evidence type="ECO:0000259" key="2">
    <source>
        <dbReference type="Pfam" id="PF13628"/>
    </source>
</evidence>
<dbReference type="Gene3D" id="1.20.1260.10">
    <property type="match status" value="1"/>
</dbReference>
<dbReference type="RefSeq" id="WP_166950997.1">
    <property type="nucleotide sequence ID" value="NZ_JAARLZ010000011.1"/>
</dbReference>
<sequence length="170" mass="18410">MPRLLTLALLATVLPLAAHAQEKDSQGGTPTDAGFFQNASAANVAEIQMSQVALKQAKSPSVKTFAQHMIDDHTKANDELRSLKSGDKGYSLVEEPAPDAQKAIDAMSRLQGADFDKAYAKEMVADHEKAVAIFQVEIEKGSNPKLKEFATNTLPTIKHHLDMAKSLPTR</sequence>
<feature type="chain" id="PRO_5031273142" evidence="1">
    <location>
        <begin position="21"/>
        <end position="170"/>
    </location>
</feature>